<evidence type="ECO:0000313" key="3">
    <source>
        <dbReference type="Proteomes" id="UP000831787"/>
    </source>
</evidence>
<dbReference type="InterPro" id="IPR048062">
    <property type="entry name" value="SE1832-like"/>
</dbReference>
<dbReference type="RefSeq" id="WP_244711836.1">
    <property type="nucleotide sequence ID" value="NZ_CP095073.1"/>
</dbReference>
<sequence>MNKKEIEDQITFLKSDYIRIQGDLDKLEASGANVQNAEDQLARIEKELKDLKKELAQAKS</sequence>
<proteinExistence type="predicted"/>
<accession>A0ABY4EM92</accession>
<evidence type="ECO:0000313" key="2">
    <source>
        <dbReference type="EMBL" id="UOQ45253.1"/>
    </source>
</evidence>
<gene>
    <name evidence="2" type="ORF">MUN89_04710</name>
</gene>
<reference evidence="2 3" key="1">
    <citation type="submission" date="2022-04" db="EMBL/GenBank/DDBJ databases">
        <title>Halobacillus sp. isolated from saltern.</title>
        <authorList>
            <person name="Won M."/>
            <person name="Lee C.-M."/>
            <person name="Woen H.-Y."/>
            <person name="Kwon S.-W."/>
        </authorList>
    </citation>
    <scope>NUCLEOTIDE SEQUENCE [LARGE SCALE GENOMIC DNA]</scope>
    <source>
        <strain evidence="2 3">SSBR10-3</strain>
    </source>
</reference>
<feature type="coiled-coil region" evidence="1">
    <location>
        <begin position="27"/>
        <end position="54"/>
    </location>
</feature>
<dbReference type="Proteomes" id="UP000831787">
    <property type="component" value="Chromosome"/>
</dbReference>
<keyword evidence="1" id="KW-0175">Coiled coil</keyword>
<name>A0ABY4EM92_9BACI</name>
<organism evidence="2 3">
    <name type="scientific">Halobacillus salinarum</name>
    <dbReference type="NCBI Taxonomy" id="2932257"/>
    <lineage>
        <taxon>Bacteria</taxon>
        <taxon>Bacillati</taxon>
        <taxon>Bacillota</taxon>
        <taxon>Bacilli</taxon>
        <taxon>Bacillales</taxon>
        <taxon>Bacillaceae</taxon>
        <taxon>Halobacillus</taxon>
    </lineage>
</organism>
<keyword evidence="3" id="KW-1185">Reference proteome</keyword>
<dbReference type="NCBIfam" id="NF040877">
    <property type="entry name" value="SE1832_fam"/>
    <property type="match status" value="1"/>
</dbReference>
<evidence type="ECO:0000256" key="1">
    <source>
        <dbReference type="SAM" id="Coils"/>
    </source>
</evidence>
<dbReference type="EMBL" id="CP095073">
    <property type="protein sequence ID" value="UOQ45253.1"/>
    <property type="molecule type" value="Genomic_DNA"/>
</dbReference>
<protein>
    <submittedName>
        <fullName evidence="2">Uncharacterized protein</fullName>
    </submittedName>
</protein>